<organism evidence="8">
    <name type="scientific">Thermofilum pendens</name>
    <dbReference type="NCBI Taxonomy" id="2269"/>
    <lineage>
        <taxon>Archaea</taxon>
        <taxon>Thermoproteota</taxon>
        <taxon>Thermoprotei</taxon>
        <taxon>Thermofilales</taxon>
        <taxon>Thermofilaceae</taxon>
        <taxon>Thermofilum</taxon>
    </lineage>
</organism>
<dbReference type="PROSITE" id="PS50893">
    <property type="entry name" value="ABC_TRANSPORTER_2"/>
    <property type="match status" value="1"/>
</dbReference>
<keyword evidence="5" id="KW-1278">Translocase</keyword>
<proteinExistence type="predicted"/>
<dbReference type="CDD" id="cd03301">
    <property type="entry name" value="ABC_MalK_N"/>
    <property type="match status" value="1"/>
</dbReference>
<dbReference type="Pfam" id="PF17912">
    <property type="entry name" value="OB_MalK"/>
    <property type="match status" value="1"/>
</dbReference>
<name>A0A7C3WMN3_THEPE</name>
<dbReference type="InterPro" id="IPR017871">
    <property type="entry name" value="ABC_transporter-like_CS"/>
</dbReference>
<dbReference type="GO" id="GO:0055052">
    <property type="term" value="C:ATP-binding cassette (ABC) transporter complex, substrate-binding subunit-containing"/>
    <property type="evidence" value="ECO:0007669"/>
    <property type="project" value="TreeGrafter"/>
</dbReference>
<comment type="caution">
    <text evidence="8">The sequence shown here is derived from an EMBL/GenBank/DDBJ whole genome shotgun (WGS) entry which is preliminary data.</text>
</comment>
<keyword evidence="4 8" id="KW-0067">ATP-binding</keyword>
<keyword evidence="3" id="KW-0547">Nucleotide-binding</keyword>
<evidence type="ECO:0000256" key="6">
    <source>
        <dbReference type="ARBA" id="ARBA00023136"/>
    </source>
</evidence>
<dbReference type="InterPro" id="IPR040582">
    <property type="entry name" value="OB_MalK-like"/>
</dbReference>
<reference evidence="8" key="1">
    <citation type="journal article" date="2020" name="mSystems">
        <title>Genome- and Community-Level Interaction Insights into Carbon Utilization and Element Cycling Functions of Hydrothermarchaeota in Hydrothermal Sediment.</title>
        <authorList>
            <person name="Zhou Z."/>
            <person name="Liu Y."/>
            <person name="Xu W."/>
            <person name="Pan J."/>
            <person name="Luo Z.H."/>
            <person name="Li M."/>
        </authorList>
    </citation>
    <scope>NUCLEOTIDE SEQUENCE [LARGE SCALE GENOMIC DNA]</scope>
    <source>
        <strain evidence="8">SpSt-8</strain>
    </source>
</reference>
<evidence type="ECO:0000256" key="5">
    <source>
        <dbReference type="ARBA" id="ARBA00022967"/>
    </source>
</evidence>
<keyword evidence="6" id="KW-0472">Membrane</keyword>
<keyword evidence="1" id="KW-0813">Transport</keyword>
<dbReference type="SUPFAM" id="SSF50331">
    <property type="entry name" value="MOP-like"/>
    <property type="match status" value="1"/>
</dbReference>
<dbReference type="SMART" id="SM00382">
    <property type="entry name" value="AAA"/>
    <property type="match status" value="1"/>
</dbReference>
<dbReference type="InterPro" id="IPR003593">
    <property type="entry name" value="AAA+_ATPase"/>
</dbReference>
<dbReference type="FunFam" id="3.40.50.300:FF:000042">
    <property type="entry name" value="Maltose/maltodextrin ABC transporter, ATP-binding protein"/>
    <property type="match status" value="1"/>
</dbReference>
<dbReference type="InterPro" id="IPR008995">
    <property type="entry name" value="Mo/tungstate-bd_C_term_dom"/>
</dbReference>
<evidence type="ECO:0000256" key="1">
    <source>
        <dbReference type="ARBA" id="ARBA00022448"/>
    </source>
</evidence>
<evidence type="ECO:0000313" key="8">
    <source>
        <dbReference type="EMBL" id="HGB25701.1"/>
    </source>
</evidence>
<evidence type="ECO:0000256" key="3">
    <source>
        <dbReference type="ARBA" id="ARBA00022741"/>
    </source>
</evidence>
<dbReference type="GO" id="GO:0005524">
    <property type="term" value="F:ATP binding"/>
    <property type="evidence" value="ECO:0007669"/>
    <property type="project" value="UniProtKB-KW"/>
</dbReference>
<gene>
    <name evidence="8" type="ORF">ENV88_06745</name>
</gene>
<feature type="domain" description="ABC transporter" evidence="7">
    <location>
        <begin position="4"/>
        <end position="234"/>
    </location>
</feature>
<dbReference type="PROSITE" id="PS00211">
    <property type="entry name" value="ABC_TRANSPORTER_1"/>
    <property type="match status" value="1"/>
</dbReference>
<protein>
    <submittedName>
        <fullName evidence="8">ABC transporter ATP-binding protein</fullName>
    </submittedName>
</protein>
<dbReference type="GO" id="GO:0140359">
    <property type="term" value="F:ABC-type transporter activity"/>
    <property type="evidence" value="ECO:0007669"/>
    <property type="project" value="InterPro"/>
</dbReference>
<dbReference type="PANTHER" id="PTHR43875">
    <property type="entry name" value="MALTODEXTRIN IMPORT ATP-BINDING PROTEIN MSMX"/>
    <property type="match status" value="1"/>
</dbReference>
<dbReference type="NCBIfam" id="NF008653">
    <property type="entry name" value="PRK11650.1"/>
    <property type="match status" value="1"/>
</dbReference>
<dbReference type="Pfam" id="PF00005">
    <property type="entry name" value="ABC_tran"/>
    <property type="match status" value="1"/>
</dbReference>
<dbReference type="Gene3D" id="2.40.50.140">
    <property type="entry name" value="Nucleic acid-binding proteins"/>
    <property type="match status" value="1"/>
</dbReference>
<dbReference type="GO" id="GO:0016887">
    <property type="term" value="F:ATP hydrolysis activity"/>
    <property type="evidence" value="ECO:0007669"/>
    <property type="project" value="InterPro"/>
</dbReference>
<dbReference type="Gene3D" id="3.40.50.300">
    <property type="entry name" value="P-loop containing nucleotide triphosphate hydrolases"/>
    <property type="match status" value="1"/>
</dbReference>
<keyword evidence="2" id="KW-1003">Cell membrane</keyword>
<dbReference type="EMBL" id="DTIB01000113">
    <property type="protein sequence ID" value="HGB25701.1"/>
    <property type="molecule type" value="Genomic_DNA"/>
</dbReference>
<dbReference type="AlphaFoldDB" id="A0A7C3WMN3"/>
<evidence type="ECO:0000259" key="7">
    <source>
        <dbReference type="PROSITE" id="PS50893"/>
    </source>
</evidence>
<dbReference type="GO" id="GO:0008643">
    <property type="term" value="P:carbohydrate transport"/>
    <property type="evidence" value="ECO:0007669"/>
    <property type="project" value="InterPro"/>
</dbReference>
<sequence length="363" mass="40788">MARVVVKDLLKRFGKVVAVDHVSFEVKDGEFMVLLGPSGCGKTTTLRLIAGLETPDGGEIYIGDRLVNDLPPKDRDIAMVFQNYALYPHMKVYDNIAFPLRIRKLPKDEIDRRVREVAKLLRIEELLDRYPRQLSGGQQQRVALGRALVRQPQVFLMDEPLSNLDAKLRVYMRAELKRLQRELGITTIYVTHDQAEAMTMADRVAVMNEGKIMQLAEPHVLYHKPANIFVAGFIGAPAMNFLDASVNVRDGEVELDTGFFRIRLPRSLSELLLKAGPPSEVVFGIRPEHITVSKSPIPGGYEVEVFVTEPLGSETIIDFKHGDQLVKVRYPGGFEAIPGEKVYIAFQLDQVHIFDKKSGNAII</sequence>
<evidence type="ECO:0000256" key="2">
    <source>
        <dbReference type="ARBA" id="ARBA00022475"/>
    </source>
</evidence>
<dbReference type="InterPro" id="IPR012340">
    <property type="entry name" value="NA-bd_OB-fold"/>
</dbReference>
<evidence type="ECO:0000256" key="4">
    <source>
        <dbReference type="ARBA" id="ARBA00022840"/>
    </source>
</evidence>
<dbReference type="InterPro" id="IPR047641">
    <property type="entry name" value="ABC_transpr_MalK/UgpC-like"/>
</dbReference>
<dbReference type="InterPro" id="IPR027417">
    <property type="entry name" value="P-loop_NTPase"/>
</dbReference>
<dbReference type="InterPro" id="IPR015855">
    <property type="entry name" value="ABC_transpr_MalK-like"/>
</dbReference>
<accession>A0A7C3WMN3</accession>
<dbReference type="PANTHER" id="PTHR43875:SF15">
    <property type="entry name" value="TREHALOSE IMPORT ATP-BINDING PROTEIN SUGC"/>
    <property type="match status" value="1"/>
</dbReference>
<dbReference type="SUPFAM" id="SSF52540">
    <property type="entry name" value="P-loop containing nucleoside triphosphate hydrolases"/>
    <property type="match status" value="1"/>
</dbReference>
<dbReference type="Gene3D" id="2.40.50.100">
    <property type="match status" value="1"/>
</dbReference>
<dbReference type="InterPro" id="IPR003439">
    <property type="entry name" value="ABC_transporter-like_ATP-bd"/>
</dbReference>